<reference evidence="2 3" key="1">
    <citation type="submission" date="2024-01" db="EMBL/GenBank/DDBJ databases">
        <title>The complete chloroplast genome sequence of Lithospermum erythrorhizon: insights into the phylogenetic relationship among Boraginaceae species and the maternal lineages of purple gromwells.</title>
        <authorList>
            <person name="Okada T."/>
            <person name="Watanabe K."/>
        </authorList>
    </citation>
    <scope>NUCLEOTIDE SEQUENCE [LARGE SCALE GENOMIC DNA]</scope>
</reference>
<organism evidence="2 3">
    <name type="scientific">Lithospermum erythrorhizon</name>
    <name type="common">Purple gromwell</name>
    <name type="synonym">Lithospermum officinale var. erythrorhizon</name>
    <dbReference type="NCBI Taxonomy" id="34254"/>
    <lineage>
        <taxon>Eukaryota</taxon>
        <taxon>Viridiplantae</taxon>
        <taxon>Streptophyta</taxon>
        <taxon>Embryophyta</taxon>
        <taxon>Tracheophyta</taxon>
        <taxon>Spermatophyta</taxon>
        <taxon>Magnoliopsida</taxon>
        <taxon>eudicotyledons</taxon>
        <taxon>Gunneridae</taxon>
        <taxon>Pentapetalae</taxon>
        <taxon>asterids</taxon>
        <taxon>lamiids</taxon>
        <taxon>Boraginales</taxon>
        <taxon>Boraginaceae</taxon>
        <taxon>Boraginoideae</taxon>
        <taxon>Lithospermeae</taxon>
        <taxon>Lithospermum</taxon>
    </lineage>
</organism>
<keyword evidence="1" id="KW-0472">Membrane</keyword>
<dbReference type="PANTHER" id="PTHR12242">
    <property type="entry name" value="OS02G0130600 PROTEIN-RELATED"/>
    <property type="match status" value="1"/>
</dbReference>
<dbReference type="GO" id="GO:0016020">
    <property type="term" value="C:membrane"/>
    <property type="evidence" value="ECO:0007669"/>
    <property type="project" value="TreeGrafter"/>
</dbReference>
<dbReference type="PANTHER" id="PTHR12242:SF10">
    <property type="entry name" value="TRANSMEMBRANE PROTEIN"/>
    <property type="match status" value="1"/>
</dbReference>
<keyword evidence="1" id="KW-1133">Transmembrane helix</keyword>
<dbReference type="EMBL" id="BAABME010001274">
    <property type="protein sequence ID" value="GAA0148656.1"/>
    <property type="molecule type" value="Genomic_DNA"/>
</dbReference>
<feature type="transmembrane region" description="Helical" evidence="1">
    <location>
        <begin position="242"/>
        <end position="263"/>
    </location>
</feature>
<keyword evidence="3" id="KW-1185">Reference proteome</keyword>
<evidence type="ECO:0008006" key="4">
    <source>
        <dbReference type="Google" id="ProtNLM"/>
    </source>
</evidence>
<feature type="transmembrane region" description="Helical" evidence="1">
    <location>
        <begin position="312"/>
        <end position="332"/>
    </location>
</feature>
<feature type="transmembrane region" description="Helical" evidence="1">
    <location>
        <begin position="211"/>
        <end position="230"/>
    </location>
</feature>
<protein>
    <recommendedName>
        <fullName evidence="4">Transmembrane protein</fullName>
    </recommendedName>
</protein>
<feature type="transmembrane region" description="Helical" evidence="1">
    <location>
        <begin position="275"/>
        <end position="300"/>
    </location>
</feature>
<name>A0AAV3PD75_LITER</name>
<evidence type="ECO:0000256" key="1">
    <source>
        <dbReference type="SAM" id="Phobius"/>
    </source>
</evidence>
<dbReference type="Proteomes" id="UP001454036">
    <property type="component" value="Unassembled WGS sequence"/>
</dbReference>
<dbReference type="AlphaFoldDB" id="A0AAV3PD75"/>
<sequence>MKMIIGNFSAGFSNHDWNPVMTADTANLSYWLNWRFLVCAIFVLIAMVVAAVLIWKHEGFGKSRKGKHEDHEEEIVGTVNIDDCWKTSSESIHAGWLLGYRLIALCILVALLLSEAIVNGARIFYFYTEWTFTLITIYFGLASAFSVYGCLHHWKAVGDGRADFDKRDAERGNYMPPLEGVGVPDMLGTLNSRDEPHNPKAAGFGGYTLQILYQVCAGAVALTDIVYWLIIYPFLTNADYKLRFLVICMHTVNAVFFLGELVLNRLQFPLFRIAYFALWTSVFVIFQWIIHMCVSLWWPYPFLDLSSQYAPIWYLAVGLLHLPCYCMFPLILRAKQFCLSRFNP</sequence>
<evidence type="ECO:0000313" key="2">
    <source>
        <dbReference type="EMBL" id="GAA0148656.1"/>
    </source>
</evidence>
<keyword evidence="1" id="KW-0812">Transmembrane</keyword>
<feature type="transmembrane region" description="Helical" evidence="1">
    <location>
        <begin position="98"/>
        <end position="118"/>
    </location>
</feature>
<comment type="caution">
    <text evidence="2">The sequence shown here is derived from an EMBL/GenBank/DDBJ whole genome shotgun (WGS) entry which is preliminary data.</text>
</comment>
<accession>A0AAV3PD75</accession>
<gene>
    <name evidence="2" type="ORF">LIER_08039</name>
</gene>
<proteinExistence type="predicted"/>
<evidence type="ECO:0000313" key="3">
    <source>
        <dbReference type="Proteomes" id="UP001454036"/>
    </source>
</evidence>
<feature type="transmembrane region" description="Helical" evidence="1">
    <location>
        <begin position="130"/>
        <end position="151"/>
    </location>
</feature>
<feature type="transmembrane region" description="Helical" evidence="1">
    <location>
        <begin position="34"/>
        <end position="55"/>
    </location>
</feature>